<accession>A0ACC2X527</accession>
<protein>
    <submittedName>
        <fullName evidence="1">Uncharacterized protein</fullName>
    </submittedName>
</protein>
<evidence type="ECO:0000313" key="1">
    <source>
        <dbReference type="EMBL" id="KAJ9118761.1"/>
    </source>
</evidence>
<comment type="caution">
    <text evidence="1">The sequence shown here is derived from an EMBL/GenBank/DDBJ whole genome shotgun (WGS) entry which is preliminary data.</text>
</comment>
<evidence type="ECO:0000313" key="2">
    <source>
        <dbReference type="Proteomes" id="UP001243375"/>
    </source>
</evidence>
<sequence>MDLWPSGKTSPRYLRRLAKWQEKHDPAALEHDFSGREAFAEDPAAWKDPKTGNALPVNAPVAPFGGQGGNAYPDAPGYPSGYEQRVMADGGRSGRPSTQYGSEAGLVRQV</sequence>
<gene>
    <name evidence="1" type="ORF">QFC22_003982</name>
</gene>
<name>A0ACC2X527_9TREE</name>
<proteinExistence type="predicted"/>
<dbReference type="Proteomes" id="UP001243375">
    <property type="component" value="Unassembled WGS sequence"/>
</dbReference>
<keyword evidence="2" id="KW-1185">Reference proteome</keyword>
<organism evidence="1 2">
    <name type="scientific">Naganishia vaughanmartiniae</name>
    <dbReference type="NCBI Taxonomy" id="1424756"/>
    <lineage>
        <taxon>Eukaryota</taxon>
        <taxon>Fungi</taxon>
        <taxon>Dikarya</taxon>
        <taxon>Basidiomycota</taxon>
        <taxon>Agaricomycotina</taxon>
        <taxon>Tremellomycetes</taxon>
        <taxon>Filobasidiales</taxon>
        <taxon>Filobasidiaceae</taxon>
        <taxon>Naganishia</taxon>
    </lineage>
</organism>
<reference evidence="1" key="1">
    <citation type="submission" date="2023-04" db="EMBL/GenBank/DDBJ databases">
        <title>Draft Genome sequencing of Naganishia species isolated from polar environments using Oxford Nanopore Technology.</title>
        <authorList>
            <person name="Leo P."/>
            <person name="Venkateswaran K."/>
        </authorList>
    </citation>
    <scope>NUCLEOTIDE SEQUENCE</scope>
    <source>
        <strain evidence="1">MNA-CCFEE 5425</strain>
    </source>
</reference>
<dbReference type="EMBL" id="JASBWU010000010">
    <property type="protein sequence ID" value="KAJ9118761.1"/>
    <property type="molecule type" value="Genomic_DNA"/>
</dbReference>